<organism evidence="3 4">
    <name type="scientific">Psychrobacter pocilloporae</name>
    <dbReference type="NCBI Taxonomy" id="1775882"/>
    <lineage>
        <taxon>Bacteria</taxon>
        <taxon>Pseudomonadati</taxon>
        <taxon>Pseudomonadota</taxon>
        <taxon>Gammaproteobacteria</taxon>
        <taxon>Moraxellales</taxon>
        <taxon>Moraxellaceae</taxon>
        <taxon>Psychrobacter</taxon>
    </lineage>
</organism>
<feature type="chain" id="PRO_5046783142" description="DUF306 domain-containing protein" evidence="1">
    <location>
        <begin position="31"/>
        <end position="382"/>
    </location>
</feature>
<gene>
    <name evidence="3" type="ORF">CUR83_10465</name>
</gene>
<proteinExistence type="predicted"/>
<evidence type="ECO:0000313" key="4">
    <source>
        <dbReference type="Proteomes" id="UP001243298"/>
    </source>
</evidence>
<dbReference type="InterPro" id="IPR005184">
    <property type="entry name" value="DUF306_Meta_HslJ"/>
</dbReference>
<reference evidence="3 4" key="1">
    <citation type="submission" date="2017-11" db="EMBL/GenBank/DDBJ databases">
        <title>Whole genome sequencing of Psychrobacter pocilloporae S6-60T(=JCM 31058T=LMG 29157T).</title>
        <authorList>
            <person name="Das S.K."/>
        </authorList>
    </citation>
    <scope>NUCLEOTIDE SEQUENCE [LARGE SCALE GENOMIC DNA]</scope>
    <source>
        <strain evidence="3 4">S6-60</strain>
    </source>
</reference>
<dbReference type="Gene3D" id="2.40.128.270">
    <property type="match status" value="1"/>
</dbReference>
<evidence type="ECO:0000256" key="1">
    <source>
        <dbReference type="SAM" id="SignalP"/>
    </source>
</evidence>
<protein>
    <recommendedName>
        <fullName evidence="2">DUF306 domain-containing protein</fullName>
    </recommendedName>
</protein>
<dbReference type="Proteomes" id="UP001243298">
    <property type="component" value="Unassembled WGS sequence"/>
</dbReference>
<dbReference type="Pfam" id="PF03724">
    <property type="entry name" value="META"/>
    <property type="match status" value="1"/>
</dbReference>
<keyword evidence="1" id="KW-0732">Signal</keyword>
<dbReference type="InterPro" id="IPR038670">
    <property type="entry name" value="HslJ-like_sf"/>
</dbReference>
<accession>A0ABT6IUG4</accession>
<feature type="signal peptide" evidence="1">
    <location>
        <begin position="1"/>
        <end position="30"/>
    </location>
</feature>
<dbReference type="EMBL" id="PGFT01000001">
    <property type="protein sequence ID" value="MDH4905464.1"/>
    <property type="molecule type" value="Genomic_DNA"/>
</dbReference>
<feature type="domain" description="DUF306" evidence="2">
    <location>
        <begin position="286"/>
        <end position="338"/>
    </location>
</feature>
<keyword evidence="4" id="KW-1185">Reference proteome</keyword>
<comment type="caution">
    <text evidence="3">The sequence shown here is derived from an EMBL/GenBank/DDBJ whole genome shotgun (WGS) entry which is preliminary data.</text>
</comment>
<dbReference type="PROSITE" id="PS51257">
    <property type="entry name" value="PROKAR_LIPOPROTEIN"/>
    <property type="match status" value="1"/>
</dbReference>
<evidence type="ECO:0000259" key="2">
    <source>
        <dbReference type="Pfam" id="PF03724"/>
    </source>
</evidence>
<evidence type="ECO:0000313" key="3">
    <source>
        <dbReference type="EMBL" id="MDH4905464.1"/>
    </source>
</evidence>
<sequence>MFICWKVIMSNNLRMPLAIISALLPLALLGCQTNNLNHSAQTSTVIDDKNWSAATLKPRLFQTITGYNWQLTQISDDKGKLTRLNLQPPLMMDVRPDLLTFDDGCYRYIVSFDMWLPLPYPYTQASIQDTTKSPVTAADCTAIYQATTQDWRGNTIIPSDTAHLLNATFKPYAGTNFTFVPALPQSVRATKTLEKQLALRTDKGKTLIFTGTPKPERSVAGILLTNELLEGYRWQLLQVTDQTGSVMSEFTQTEKPITLSYGLDNYGGDESDEKNGFESGIYGQSFGISVGCNGVSGPYALSVNQNLLTGGFPSTMMSCGDAIDDIESRLRRMMAYSTSRLILTHADNKAKATIEQSEQNYLLTQTLDSGEMLVWKNIKKNK</sequence>
<name>A0ABT6IUG4_9GAMM</name>